<organism evidence="2 3">
    <name type="scientific">Coprinopsis cinerea (strain Okayama-7 / 130 / ATCC MYA-4618 / FGSC 9003)</name>
    <name type="common">Inky cap fungus</name>
    <name type="synonym">Hormographiella aspergillata</name>
    <dbReference type="NCBI Taxonomy" id="240176"/>
    <lineage>
        <taxon>Eukaryota</taxon>
        <taxon>Fungi</taxon>
        <taxon>Dikarya</taxon>
        <taxon>Basidiomycota</taxon>
        <taxon>Agaricomycotina</taxon>
        <taxon>Agaricomycetes</taxon>
        <taxon>Agaricomycetidae</taxon>
        <taxon>Agaricales</taxon>
        <taxon>Agaricineae</taxon>
        <taxon>Psathyrellaceae</taxon>
        <taxon>Coprinopsis</taxon>
    </lineage>
</organism>
<dbReference type="InParanoid" id="D6RPQ3"/>
<dbReference type="VEuPathDB" id="FungiDB:CC1G_15189"/>
<evidence type="ECO:0000256" key="1">
    <source>
        <dbReference type="SAM" id="MobiDB-lite"/>
    </source>
</evidence>
<sequence length="245" mass="28490">MIYEIVQVEFDEQKEAVSFEVDRDAVAFEWMKKLVEPFNLQSMGVHNDQGKTIYRCAKCGGDQTWSCLDKLERHVARAHSAFAEALAKATVFQIDRKDWWRCPGTDCKHECDSARKMHVHLSGNGKSSCANRALYLPMYKAHVEGKSWWMTHSTKAKKGARLQHSEDDDDEGEDEDESEDEDEDEEVKLDAAVLGLADAQFQQARLRLSDSRRQKLNRRYMEEDFLKMVAEDLEEEREERHRLEV</sequence>
<feature type="compositionally biased region" description="Acidic residues" evidence="1">
    <location>
        <begin position="166"/>
        <end position="187"/>
    </location>
</feature>
<dbReference type="RefSeq" id="XP_002910554.1">
    <property type="nucleotide sequence ID" value="XM_002910508.1"/>
</dbReference>
<feature type="region of interest" description="Disordered" evidence="1">
    <location>
        <begin position="157"/>
        <end position="187"/>
    </location>
</feature>
<dbReference type="EMBL" id="AACS02000009">
    <property type="protein sequence ID" value="EFI27060.1"/>
    <property type="molecule type" value="Genomic_DNA"/>
</dbReference>
<dbReference type="GeneID" id="9378904"/>
<keyword evidence="3" id="KW-1185">Reference proteome</keyword>
<evidence type="ECO:0000313" key="2">
    <source>
        <dbReference type="EMBL" id="EFI27060.1"/>
    </source>
</evidence>
<name>D6RPQ3_COPC7</name>
<comment type="caution">
    <text evidence="2">The sequence shown here is derived from an EMBL/GenBank/DDBJ whole genome shotgun (WGS) entry which is preliminary data.</text>
</comment>
<dbReference type="KEGG" id="cci:CC1G_15189"/>
<dbReference type="HOGENOM" id="CLU_1133533_0_0_1"/>
<evidence type="ECO:0000313" key="3">
    <source>
        <dbReference type="Proteomes" id="UP000001861"/>
    </source>
</evidence>
<dbReference type="Proteomes" id="UP000001861">
    <property type="component" value="Unassembled WGS sequence"/>
</dbReference>
<accession>D6RPQ3</accession>
<gene>
    <name evidence="2" type="ORF">CC1G_15189</name>
</gene>
<proteinExistence type="predicted"/>
<dbReference type="AlphaFoldDB" id="D6RPQ3"/>
<protein>
    <submittedName>
        <fullName evidence="2">Uncharacterized protein</fullName>
    </submittedName>
</protein>
<reference evidence="2 3" key="1">
    <citation type="journal article" date="2010" name="Proc. Natl. Acad. Sci. U.S.A.">
        <title>Insights into evolution of multicellular fungi from the assembled chromosomes of the mushroom Coprinopsis cinerea (Coprinus cinereus).</title>
        <authorList>
            <person name="Stajich J.E."/>
            <person name="Wilke S.K."/>
            <person name="Ahren D."/>
            <person name="Au C.H."/>
            <person name="Birren B.W."/>
            <person name="Borodovsky M."/>
            <person name="Burns C."/>
            <person name="Canback B."/>
            <person name="Casselton L.A."/>
            <person name="Cheng C.K."/>
            <person name="Deng J."/>
            <person name="Dietrich F.S."/>
            <person name="Fargo D.C."/>
            <person name="Farman M.L."/>
            <person name="Gathman A.C."/>
            <person name="Goldberg J."/>
            <person name="Guigo R."/>
            <person name="Hoegger P.J."/>
            <person name="Hooker J.B."/>
            <person name="Huggins A."/>
            <person name="James T.Y."/>
            <person name="Kamada T."/>
            <person name="Kilaru S."/>
            <person name="Kodira C."/>
            <person name="Kues U."/>
            <person name="Kupfer D."/>
            <person name="Kwan H.S."/>
            <person name="Lomsadze A."/>
            <person name="Li W."/>
            <person name="Lilly W.W."/>
            <person name="Ma L.J."/>
            <person name="Mackey A.J."/>
            <person name="Manning G."/>
            <person name="Martin F."/>
            <person name="Muraguchi H."/>
            <person name="Natvig D.O."/>
            <person name="Palmerini H."/>
            <person name="Ramesh M.A."/>
            <person name="Rehmeyer C.J."/>
            <person name="Roe B.A."/>
            <person name="Shenoy N."/>
            <person name="Stanke M."/>
            <person name="Ter-Hovhannisyan V."/>
            <person name="Tunlid A."/>
            <person name="Velagapudi R."/>
            <person name="Vision T.J."/>
            <person name="Zeng Q."/>
            <person name="Zolan M.E."/>
            <person name="Pukkila P.J."/>
        </authorList>
    </citation>
    <scope>NUCLEOTIDE SEQUENCE [LARGE SCALE GENOMIC DNA]</scope>
    <source>
        <strain evidence="3">Okayama-7 / 130 / ATCC MYA-4618 / FGSC 9003</strain>
    </source>
</reference>